<comment type="function">
    <text evidence="1 7">Catalyzes the insertion of molybdate into adenylated molybdopterin with the concomitant release of AMP.</text>
</comment>
<name>C7N227_SLAHD</name>
<dbReference type="RefSeq" id="WP_012799566.1">
    <property type="nucleotide sequence ID" value="NC_013165.1"/>
</dbReference>
<evidence type="ECO:0000256" key="3">
    <source>
        <dbReference type="ARBA" id="ARBA00010763"/>
    </source>
</evidence>
<protein>
    <recommendedName>
        <fullName evidence="7">Molybdopterin molybdenumtransferase</fullName>
        <ecNumber evidence="7">2.10.1.1</ecNumber>
    </recommendedName>
</protein>
<sequence>MLEVVSLDDARSAVADRFFPLRRGVRQVPLDAAAGCVLARDVVAQEGVPSFDRSTVDGYAVVAADTFGCSDALPALLTLVGEVDMGAKPEMACSPGTCVRIPTGGQVPDGADAVVMLEYCEEYGDGTVGVAKPVAPGGNIVFENDDVKPGEVLISAGTTLLPHHVGTLASLGMVNCEVYEQVNVGVISTGDEIVPTDAVPVASQMRDVNAPVLASAAEACGAHVTRFPIVPDRYDVLLATVRAALESCDMVLVSGGSSAGRKDNTERVLSELGEMLFHGIAVKPGKPTMCADVAGVPAFGLPGHPVAAYFMFLELVRPLLAGDRKALSVAAKLSAGVPSNHGRSELVPVRLEQRDGQVTAVPIRGKSGLISQLSRADGFFAIGRNLEGLAAGAEVDVRMFS</sequence>
<dbReference type="Gene3D" id="2.170.190.11">
    <property type="entry name" value="Molybdopterin biosynthesis moea protein, domain 3"/>
    <property type="match status" value="1"/>
</dbReference>
<dbReference type="InterPro" id="IPR036425">
    <property type="entry name" value="MoaB/Mog-like_dom_sf"/>
</dbReference>
<reference evidence="9 10" key="1">
    <citation type="journal article" date="2009" name="Stand. Genomic Sci.">
        <title>Complete genome sequence of Slackia heliotrinireducens type strain (RHS 1).</title>
        <authorList>
            <person name="Pukall R."/>
            <person name="Lapidus A."/>
            <person name="Nolan M."/>
            <person name="Copeland A."/>
            <person name="Glavina Del Rio T."/>
            <person name="Lucas S."/>
            <person name="Chen F."/>
            <person name="Tice H."/>
            <person name="Cheng J.F."/>
            <person name="Chertkov O."/>
            <person name="Bruce D."/>
            <person name="Goodwin L."/>
            <person name="Kuske C."/>
            <person name="Brettin T."/>
            <person name="Detter J.C."/>
            <person name="Han C."/>
            <person name="Pitluck S."/>
            <person name="Pati A."/>
            <person name="Mavrommatis K."/>
            <person name="Ivanova N."/>
            <person name="Ovchinnikova G."/>
            <person name="Chen A."/>
            <person name="Palaniappan K."/>
            <person name="Schneider S."/>
            <person name="Rohde M."/>
            <person name="Chain P."/>
            <person name="D'haeseleer P."/>
            <person name="Goker M."/>
            <person name="Bristow J."/>
            <person name="Eisen J.A."/>
            <person name="Markowitz V."/>
            <person name="Kyrpides N.C."/>
            <person name="Klenk H.P."/>
            <person name="Hugenholtz P."/>
        </authorList>
    </citation>
    <scope>NUCLEOTIDE SEQUENCE [LARGE SCALE GENOMIC DNA]</scope>
    <source>
        <strain evidence="10">ATCC 29202 / DSM 20476 / NCTC 11029 / RHS 1</strain>
    </source>
</reference>
<dbReference type="InterPro" id="IPR036135">
    <property type="entry name" value="MoeA_linker/N_sf"/>
</dbReference>
<dbReference type="Gene3D" id="3.90.105.10">
    <property type="entry name" value="Molybdopterin biosynthesis moea protein, domain 2"/>
    <property type="match status" value="1"/>
</dbReference>
<proteinExistence type="inferred from homology"/>
<evidence type="ECO:0000256" key="1">
    <source>
        <dbReference type="ARBA" id="ARBA00002901"/>
    </source>
</evidence>
<accession>C7N227</accession>
<dbReference type="EC" id="2.10.1.1" evidence="7"/>
<keyword evidence="7" id="KW-0479">Metal-binding</keyword>
<dbReference type="STRING" id="471855.Shel_24600"/>
<dbReference type="Gene3D" id="2.40.340.10">
    <property type="entry name" value="MoeA, C-terminal, domain IV"/>
    <property type="match status" value="1"/>
</dbReference>
<dbReference type="Pfam" id="PF03454">
    <property type="entry name" value="MoeA_C"/>
    <property type="match status" value="1"/>
</dbReference>
<keyword evidence="5 7" id="KW-0501">Molybdenum cofactor biosynthesis</keyword>
<dbReference type="EMBL" id="CP001684">
    <property type="protein sequence ID" value="ACV23468.1"/>
    <property type="molecule type" value="Genomic_DNA"/>
</dbReference>
<dbReference type="NCBIfam" id="NF045515">
    <property type="entry name" value="Glp_gephyrin"/>
    <property type="match status" value="1"/>
</dbReference>
<dbReference type="Gene3D" id="3.40.980.10">
    <property type="entry name" value="MoaB/Mog-like domain"/>
    <property type="match status" value="1"/>
</dbReference>
<comment type="cofactor">
    <cofactor evidence="7">
        <name>Mg(2+)</name>
        <dbReference type="ChEBI" id="CHEBI:18420"/>
    </cofactor>
</comment>
<dbReference type="eggNOG" id="COG0303">
    <property type="taxonomic scope" value="Bacteria"/>
</dbReference>
<dbReference type="InterPro" id="IPR005111">
    <property type="entry name" value="MoeA_C_domain_IV"/>
</dbReference>
<evidence type="ECO:0000313" key="9">
    <source>
        <dbReference type="EMBL" id="ACV23468.1"/>
    </source>
</evidence>
<comment type="similarity">
    <text evidence="3 7">Belongs to the MoeA family.</text>
</comment>
<feature type="domain" description="MoaB/Mog" evidence="8">
    <location>
        <begin position="185"/>
        <end position="322"/>
    </location>
</feature>
<evidence type="ECO:0000313" key="10">
    <source>
        <dbReference type="Proteomes" id="UP000002026"/>
    </source>
</evidence>
<dbReference type="Pfam" id="PF00994">
    <property type="entry name" value="MoCF_biosynth"/>
    <property type="match status" value="1"/>
</dbReference>
<dbReference type="NCBIfam" id="TIGR00177">
    <property type="entry name" value="molyb_syn"/>
    <property type="match status" value="1"/>
</dbReference>
<dbReference type="Pfam" id="PF03453">
    <property type="entry name" value="MoeA_N"/>
    <property type="match status" value="1"/>
</dbReference>
<keyword evidence="4 7" id="KW-0500">Molybdenum</keyword>
<dbReference type="SMART" id="SM00852">
    <property type="entry name" value="MoCF_biosynth"/>
    <property type="match status" value="1"/>
</dbReference>
<dbReference type="GO" id="GO:0061599">
    <property type="term" value="F:molybdopterin molybdotransferase activity"/>
    <property type="evidence" value="ECO:0007669"/>
    <property type="project" value="UniProtKB-UniRule"/>
</dbReference>
<dbReference type="GO" id="GO:0046872">
    <property type="term" value="F:metal ion binding"/>
    <property type="evidence" value="ECO:0007669"/>
    <property type="project" value="UniProtKB-UniRule"/>
</dbReference>
<comment type="pathway">
    <text evidence="2 7">Cofactor biosynthesis; molybdopterin biosynthesis.</text>
</comment>
<dbReference type="SUPFAM" id="SSF63882">
    <property type="entry name" value="MoeA N-terminal region -like"/>
    <property type="match status" value="1"/>
</dbReference>
<dbReference type="GO" id="GO:0005737">
    <property type="term" value="C:cytoplasm"/>
    <property type="evidence" value="ECO:0007669"/>
    <property type="project" value="TreeGrafter"/>
</dbReference>
<evidence type="ECO:0000256" key="4">
    <source>
        <dbReference type="ARBA" id="ARBA00022505"/>
    </source>
</evidence>
<organism evidence="9 10">
    <name type="scientific">Slackia heliotrinireducens (strain ATCC 29202 / DSM 20476 / NCTC 11029 / RHS 1)</name>
    <name type="common">Peptococcus heliotrinreducens</name>
    <dbReference type="NCBI Taxonomy" id="471855"/>
    <lineage>
        <taxon>Bacteria</taxon>
        <taxon>Bacillati</taxon>
        <taxon>Actinomycetota</taxon>
        <taxon>Coriobacteriia</taxon>
        <taxon>Eggerthellales</taxon>
        <taxon>Eggerthellaceae</taxon>
        <taxon>Slackia</taxon>
    </lineage>
</organism>
<dbReference type="InterPro" id="IPR005110">
    <property type="entry name" value="MoeA_linker/N"/>
</dbReference>
<dbReference type="SUPFAM" id="SSF53218">
    <property type="entry name" value="Molybdenum cofactor biosynthesis proteins"/>
    <property type="match status" value="1"/>
</dbReference>
<evidence type="ECO:0000256" key="2">
    <source>
        <dbReference type="ARBA" id="ARBA00005046"/>
    </source>
</evidence>
<keyword evidence="7" id="KW-0808">Transferase</keyword>
<dbReference type="GO" id="GO:0006777">
    <property type="term" value="P:Mo-molybdopterin cofactor biosynthetic process"/>
    <property type="evidence" value="ECO:0007669"/>
    <property type="project" value="UniProtKB-UniRule"/>
</dbReference>
<keyword evidence="10" id="KW-1185">Reference proteome</keyword>
<comment type="catalytic activity">
    <reaction evidence="6">
        <text>adenylyl-molybdopterin + molybdate = Mo-molybdopterin + AMP + H(+)</text>
        <dbReference type="Rhea" id="RHEA:35047"/>
        <dbReference type="ChEBI" id="CHEBI:15378"/>
        <dbReference type="ChEBI" id="CHEBI:36264"/>
        <dbReference type="ChEBI" id="CHEBI:62727"/>
        <dbReference type="ChEBI" id="CHEBI:71302"/>
        <dbReference type="ChEBI" id="CHEBI:456215"/>
        <dbReference type="EC" id="2.10.1.1"/>
    </reaction>
</comment>
<evidence type="ECO:0000256" key="5">
    <source>
        <dbReference type="ARBA" id="ARBA00023150"/>
    </source>
</evidence>
<dbReference type="PANTHER" id="PTHR10192:SF5">
    <property type="entry name" value="GEPHYRIN"/>
    <property type="match status" value="1"/>
</dbReference>
<dbReference type="AlphaFoldDB" id="C7N227"/>
<dbReference type="CDD" id="cd00887">
    <property type="entry name" value="MoeA"/>
    <property type="match status" value="1"/>
</dbReference>
<evidence type="ECO:0000256" key="6">
    <source>
        <dbReference type="ARBA" id="ARBA00047317"/>
    </source>
</evidence>
<dbReference type="InterPro" id="IPR001453">
    <property type="entry name" value="MoaB/Mog_dom"/>
</dbReference>
<dbReference type="InterPro" id="IPR038987">
    <property type="entry name" value="MoeA-like"/>
</dbReference>
<keyword evidence="7" id="KW-0460">Magnesium</keyword>
<dbReference type="PANTHER" id="PTHR10192">
    <property type="entry name" value="MOLYBDOPTERIN BIOSYNTHESIS PROTEIN"/>
    <property type="match status" value="1"/>
</dbReference>
<dbReference type="UniPathway" id="UPA00344"/>
<evidence type="ECO:0000256" key="7">
    <source>
        <dbReference type="RuleBase" id="RU365090"/>
    </source>
</evidence>
<dbReference type="SUPFAM" id="SSF63867">
    <property type="entry name" value="MoeA C-terminal domain-like"/>
    <property type="match status" value="1"/>
</dbReference>
<dbReference type="KEGG" id="shi:Shel_24600"/>
<dbReference type="InterPro" id="IPR036688">
    <property type="entry name" value="MoeA_C_domain_IV_sf"/>
</dbReference>
<gene>
    <name evidence="9" type="ordered locus">Shel_24600</name>
</gene>
<dbReference type="Proteomes" id="UP000002026">
    <property type="component" value="Chromosome"/>
</dbReference>
<evidence type="ECO:0000259" key="8">
    <source>
        <dbReference type="SMART" id="SM00852"/>
    </source>
</evidence>
<dbReference type="HOGENOM" id="CLU_010186_7_2_11"/>